<gene>
    <name evidence="1" type="ORF">BT62DRAFT_924669</name>
</gene>
<keyword evidence="2" id="KW-1185">Reference proteome</keyword>
<dbReference type="EMBL" id="MU250592">
    <property type="protein sequence ID" value="KAG7439477.1"/>
    <property type="molecule type" value="Genomic_DNA"/>
</dbReference>
<evidence type="ECO:0000313" key="2">
    <source>
        <dbReference type="Proteomes" id="UP000812287"/>
    </source>
</evidence>
<proteinExistence type="predicted"/>
<organism evidence="1 2">
    <name type="scientific">Guyanagaster necrorhizus</name>
    <dbReference type="NCBI Taxonomy" id="856835"/>
    <lineage>
        <taxon>Eukaryota</taxon>
        <taxon>Fungi</taxon>
        <taxon>Dikarya</taxon>
        <taxon>Basidiomycota</taxon>
        <taxon>Agaricomycotina</taxon>
        <taxon>Agaricomycetes</taxon>
        <taxon>Agaricomycetidae</taxon>
        <taxon>Agaricales</taxon>
        <taxon>Marasmiineae</taxon>
        <taxon>Physalacriaceae</taxon>
        <taxon>Guyanagaster</taxon>
    </lineage>
</organism>
<dbReference type="Proteomes" id="UP000812287">
    <property type="component" value="Unassembled WGS sequence"/>
</dbReference>
<dbReference type="RefSeq" id="XP_043032977.1">
    <property type="nucleotide sequence ID" value="XM_043184643.1"/>
</dbReference>
<name>A0A9P8AM41_9AGAR</name>
<reference evidence="1" key="1">
    <citation type="submission" date="2020-11" db="EMBL/GenBank/DDBJ databases">
        <title>Adaptations for nitrogen fixation in a non-lichenized fungal sporocarp promotes dispersal by wood-feeding termites.</title>
        <authorList>
            <consortium name="DOE Joint Genome Institute"/>
            <person name="Koch R.A."/>
            <person name="Yoon G."/>
            <person name="Arayal U."/>
            <person name="Lail K."/>
            <person name="Amirebrahimi M."/>
            <person name="Labutti K."/>
            <person name="Lipzen A."/>
            <person name="Riley R."/>
            <person name="Barry K."/>
            <person name="Henrissat B."/>
            <person name="Grigoriev I.V."/>
            <person name="Herr J.R."/>
            <person name="Aime M.C."/>
        </authorList>
    </citation>
    <scope>NUCLEOTIDE SEQUENCE</scope>
    <source>
        <strain evidence="1">MCA 3950</strain>
    </source>
</reference>
<accession>A0A9P8AM41</accession>
<evidence type="ECO:0000313" key="1">
    <source>
        <dbReference type="EMBL" id="KAG7439477.1"/>
    </source>
</evidence>
<dbReference type="OrthoDB" id="2885537at2759"/>
<comment type="caution">
    <text evidence="1">The sequence shown here is derived from an EMBL/GenBank/DDBJ whole genome shotgun (WGS) entry which is preliminary data.</text>
</comment>
<sequence>MAARLRPLNPSQSSFQFHYTHAPHLEHRFTDCYPRINQEKIYPNPAQRIIQGLLFHLNGSDPIPVPLLFIHQYGNNGRIVDCILLLDHYFHWDQLACQRVCGEGNLPVQIWYHRMQMLPGINDPNSLNGTIAGLIGSQDQRKLWYGPIITLILRDAGSLKEYRDVEGHHLNVLRRLFQV</sequence>
<dbReference type="GeneID" id="66106940"/>
<dbReference type="AlphaFoldDB" id="A0A9P8AM41"/>
<protein>
    <submittedName>
        <fullName evidence="1">Uncharacterized protein</fullName>
    </submittedName>
</protein>